<accession>A0A1I1V3Y3</accession>
<dbReference type="EMBL" id="FOMS01000003">
    <property type="protein sequence ID" value="SFD77726.1"/>
    <property type="molecule type" value="Genomic_DNA"/>
</dbReference>
<feature type="domain" description="TniQ" evidence="1">
    <location>
        <begin position="5"/>
        <end position="136"/>
    </location>
</feature>
<proteinExistence type="predicted"/>
<sequence>MNTLPLSVQRVDQEPAFSFLSRLAHHNGLPAAIFAEDLGIKFSEVVAGHADAIIRLAARAGVEPEEILGWTPKHLGDREHEFRGEIFHAKSIKATSIKACPACLRQDIESGRHMGALRAQWMPRYSYICHDHGLPLVAIWSERTPSRRYDTSLHLPELRDRIFAGEFDRSPREPSYFDTYLYNRLRNGRGENWLDNFDLHAACVFCDLLGRAVMKLNGQTTIRLEETTKWIVPAQGYEVALHGEEAIEQLLFELEKRAEAPQARPKGVYGDIYDRLAHDLTSPSYDQFREILARRLRKAWPLGPGDELMGEPVLERRLHSVLTASRETALDRRRLRKLLAERGFVRPSGEGLTDAWELFDAYDAQSFLSDLDDLVSAKELRDALHIPRPQLDLLREDGFLQPKLDPDDAKPLWSLKEGTRFIDDLLKGARPIHVAMHGWSSIPQVCKSLWIRPGEVVRLIQAGELKRIGSYSQANGYGSILVDRDEVERHISRDEAPGMTIEAFAKAVGLKPPEARRLILDEQMPSTIAQNPKRKARQRYISAQDHAAFDYRFITLRGLALVLGDTWQSTLSRLGAAEVRRFTGDGRDYGPVFLWEDLEEKLICRWPSEQRVREIRASMHSGQPHDH</sequence>
<evidence type="ECO:0000313" key="2">
    <source>
        <dbReference type="EMBL" id="SFD77726.1"/>
    </source>
</evidence>
<dbReference type="Pfam" id="PF06527">
    <property type="entry name" value="TniQ"/>
    <property type="match status" value="1"/>
</dbReference>
<protein>
    <submittedName>
        <fullName evidence="2">TniQ protein</fullName>
    </submittedName>
</protein>
<organism evidence="2 3">
    <name type="scientific">Roseivivax sediminis</name>
    <dbReference type="NCBI Taxonomy" id="936889"/>
    <lineage>
        <taxon>Bacteria</taxon>
        <taxon>Pseudomonadati</taxon>
        <taxon>Pseudomonadota</taxon>
        <taxon>Alphaproteobacteria</taxon>
        <taxon>Rhodobacterales</taxon>
        <taxon>Roseobacteraceae</taxon>
        <taxon>Roseivivax</taxon>
    </lineage>
</organism>
<evidence type="ECO:0000259" key="1">
    <source>
        <dbReference type="Pfam" id="PF06527"/>
    </source>
</evidence>
<dbReference type="InterPro" id="IPR009492">
    <property type="entry name" value="TniQ"/>
</dbReference>
<gene>
    <name evidence="2" type="ORF">SAMN04515678_1032</name>
</gene>
<name>A0A1I1V3Y3_9RHOB</name>
<dbReference type="Proteomes" id="UP000325289">
    <property type="component" value="Unassembled WGS sequence"/>
</dbReference>
<dbReference type="AlphaFoldDB" id="A0A1I1V3Y3"/>
<dbReference type="RefSeq" id="WP_188129609.1">
    <property type="nucleotide sequence ID" value="NZ_FOMS01000003.1"/>
</dbReference>
<reference evidence="2 3" key="1">
    <citation type="submission" date="2016-10" db="EMBL/GenBank/DDBJ databases">
        <authorList>
            <person name="Varghese N."/>
            <person name="Submissions S."/>
        </authorList>
    </citation>
    <scope>NUCLEOTIDE SEQUENCE [LARGE SCALE GENOMIC DNA]</scope>
    <source>
        <strain evidence="3">YIM D21,KCTC 23444,ACCC 10710</strain>
    </source>
</reference>
<evidence type="ECO:0000313" key="3">
    <source>
        <dbReference type="Proteomes" id="UP000325289"/>
    </source>
</evidence>
<keyword evidence="3" id="KW-1185">Reference proteome</keyword>